<accession>K6Z5D2</accession>
<evidence type="ECO:0000313" key="2">
    <source>
        <dbReference type="EMBL" id="GAC31396.1"/>
    </source>
</evidence>
<name>K6Z5D2_9ALTE</name>
<dbReference type="Proteomes" id="UP000006322">
    <property type="component" value="Unassembled WGS sequence"/>
</dbReference>
<dbReference type="CDD" id="cd07187">
    <property type="entry name" value="YvcK_like"/>
    <property type="match status" value="1"/>
</dbReference>
<dbReference type="STRING" id="1129793.GPLA_0479"/>
<protein>
    <recommendedName>
        <fullName evidence="4">GAK system CofD-like protein</fullName>
    </recommendedName>
</protein>
<gene>
    <name evidence="2" type="ORF">GPLA_0479</name>
</gene>
<keyword evidence="1" id="KW-0963">Cytoplasm</keyword>
<evidence type="ECO:0008006" key="4">
    <source>
        <dbReference type="Google" id="ProtNLM"/>
    </source>
</evidence>
<dbReference type="PANTHER" id="PTHR30135">
    <property type="entry name" value="UNCHARACTERIZED PROTEIN YVCK-RELATED"/>
    <property type="match status" value="1"/>
</dbReference>
<proteinExistence type="predicted"/>
<keyword evidence="3" id="KW-1185">Reference proteome</keyword>
<dbReference type="PANTHER" id="PTHR30135:SF3">
    <property type="entry name" value="GLUCONEOGENESIS FACTOR-RELATED"/>
    <property type="match status" value="1"/>
</dbReference>
<dbReference type="NCBIfam" id="TIGR04357">
    <property type="entry name" value="CofD_rel_GAK"/>
    <property type="match status" value="1"/>
</dbReference>
<dbReference type="AlphaFoldDB" id="K6Z5D2"/>
<reference evidence="3" key="1">
    <citation type="journal article" date="2014" name="Environ. Microbiol.">
        <title>Comparative genomics of the marine bacterial genus Glaciecola reveals the high degree of genomic diversity and genomic characteristic for cold adaptation.</title>
        <authorList>
            <person name="Qin Q.L."/>
            <person name="Xie B.B."/>
            <person name="Yu Y."/>
            <person name="Shu Y.L."/>
            <person name="Rong J.C."/>
            <person name="Zhang Y.J."/>
            <person name="Zhao D.L."/>
            <person name="Chen X.L."/>
            <person name="Zhang X.Y."/>
            <person name="Chen B."/>
            <person name="Zhou B.C."/>
            <person name="Zhang Y.Z."/>
        </authorList>
    </citation>
    <scope>NUCLEOTIDE SEQUENCE [LARGE SCALE GENOMIC DNA]</scope>
    <source>
        <strain evidence="3">LMG 21857</strain>
    </source>
</reference>
<evidence type="ECO:0000313" key="3">
    <source>
        <dbReference type="Proteomes" id="UP000006322"/>
    </source>
</evidence>
<dbReference type="InterPro" id="IPR038136">
    <property type="entry name" value="CofD-like_dom_sf"/>
</dbReference>
<dbReference type="RefSeq" id="WP_007103202.1">
    <property type="nucleotide sequence ID" value="NZ_BAER01000017.1"/>
</dbReference>
<dbReference type="EMBL" id="BAER01000017">
    <property type="protein sequence ID" value="GAC31396.1"/>
    <property type="molecule type" value="Genomic_DNA"/>
</dbReference>
<dbReference type="Gene3D" id="3.40.50.10680">
    <property type="entry name" value="CofD-like domains"/>
    <property type="match status" value="1"/>
</dbReference>
<evidence type="ECO:0000256" key="1">
    <source>
        <dbReference type="ARBA" id="ARBA00022490"/>
    </source>
</evidence>
<organism evidence="2 3">
    <name type="scientific">Paraglaciecola polaris LMG 21857</name>
    <dbReference type="NCBI Taxonomy" id="1129793"/>
    <lineage>
        <taxon>Bacteria</taxon>
        <taxon>Pseudomonadati</taxon>
        <taxon>Pseudomonadota</taxon>
        <taxon>Gammaproteobacteria</taxon>
        <taxon>Alteromonadales</taxon>
        <taxon>Alteromonadaceae</taxon>
        <taxon>Paraglaciecola</taxon>
    </lineage>
</organism>
<dbReference type="Pfam" id="PF01933">
    <property type="entry name" value="CofD"/>
    <property type="match status" value="1"/>
</dbReference>
<dbReference type="InterPro" id="IPR010119">
    <property type="entry name" value="Gluconeogen_factor"/>
</dbReference>
<sequence length="398" mass="44425">MRVKPYPQSHFQPKIKALDATKFAPQLGKKLLFFSGGSALRSFCQPLVQATHNSIHLVTPFDSGGSSAKIREQFSMPAMGDLRNRLLALSHNKTHEQDVIARLLSYRLCSIASPQALREHLQSMADGQDPLVAVLSDTHRRIFCRKIALVLGCLPREFDLKGASIGNLLFIDTEYSRENSLQRGIDFFNQMLDIRGVVRPIVNDSLHIAAYLQSGESIVGQHRLTAKETPALRSAITKLYLCDNPNAPKAVDCFLQPENRRYIEQADLICYPPGSFFTSIIANLLPVGVGEAISRNPQPKVYIPNLGNDPEQIGMSLEDCVLTLLSYMRKNTPQPLAASQYISTILLDVNSKYYQGGIPFDRLRELGINVVQRDLVTMRSAPFYNDDLLLKSLLEIAQ</sequence>
<dbReference type="OrthoDB" id="5413830at2"/>
<dbReference type="GO" id="GO:0043743">
    <property type="term" value="F:LPPG:FO 2-phospho-L-lactate transferase activity"/>
    <property type="evidence" value="ECO:0007669"/>
    <property type="project" value="InterPro"/>
</dbReference>
<dbReference type="InterPro" id="IPR002882">
    <property type="entry name" value="CofD"/>
</dbReference>
<dbReference type="InterPro" id="IPR027591">
    <property type="entry name" value="CofD-rel_GAK"/>
</dbReference>
<comment type="caution">
    <text evidence="2">The sequence shown here is derived from an EMBL/GenBank/DDBJ whole genome shotgun (WGS) entry which is preliminary data.</text>
</comment>
<dbReference type="SUPFAM" id="SSF142338">
    <property type="entry name" value="CofD-like"/>
    <property type="match status" value="1"/>
</dbReference>